<dbReference type="SUPFAM" id="SSF48452">
    <property type="entry name" value="TPR-like"/>
    <property type="match status" value="1"/>
</dbReference>
<comment type="subcellular location">
    <subcellularLocation>
        <location evidence="1">Cell outer membrane</location>
    </subcellularLocation>
</comment>
<proteinExistence type="inferred from homology"/>
<comment type="caution">
    <text evidence="8">The sequence shown here is derived from an EMBL/GenBank/DDBJ whole genome shotgun (WGS) entry which is preliminary data.</text>
</comment>
<comment type="similarity">
    <text evidence="2">Belongs to the SusD family.</text>
</comment>
<dbReference type="InterPro" id="IPR033985">
    <property type="entry name" value="SusD-like_N"/>
</dbReference>
<protein>
    <submittedName>
        <fullName evidence="8">RagB/SusD family nutrient uptake outer membrane protein</fullName>
    </submittedName>
</protein>
<dbReference type="Pfam" id="PF07980">
    <property type="entry name" value="SusD_RagB"/>
    <property type="match status" value="1"/>
</dbReference>
<sequence length="488" mass="55554">MMKNYSLKYITLFLILTQIFVGCQEFLEENPETFISPNAYYRNAEDALSAINAVYAILPRFYQGIAYGESVFFTLEMPSDQADSGTGVSVVDQDRLDAYIYDPAIRHLRLWWQYSYQGINAANSVLHYVPEIEMNENAKKRILSEAYYLRAYFYFDLVRLFGAVPLTLEPTLNISNVNLTRNDVSVIYDQIIQDLINAESHLPVAGSIAVENGRATKGAASTLLAKVYLTLERWEDASNKAEEVVNSGAYQLFDDYADAFDVESKNGIEHIFSIQFERTIISSNFHAWFLPRYRGIQANTEEFGAILPNIEFYNSYSDDDYRKTANFYTSYPAADGSGIVEFEPHIFKYFDPTVDIVGGSSMNYPKIRFAETLLILAEAENEVNGPNSKALNAINQVRNRALLPNLENTENYQSTKEYFRNAIIQERSWELAYEGNRYFDMLRTDSSISGDLIGYDSGSGVFKSHNVLFPIPQREIDNNTSLVQNDGY</sequence>
<evidence type="ECO:0000256" key="5">
    <source>
        <dbReference type="ARBA" id="ARBA00023237"/>
    </source>
</evidence>
<name>A0ABX0H850_9BACT</name>
<evidence type="ECO:0000259" key="6">
    <source>
        <dbReference type="Pfam" id="PF07980"/>
    </source>
</evidence>
<dbReference type="EMBL" id="JAANYN010000002">
    <property type="protein sequence ID" value="NHE56568.1"/>
    <property type="molecule type" value="Genomic_DNA"/>
</dbReference>
<evidence type="ECO:0000256" key="3">
    <source>
        <dbReference type="ARBA" id="ARBA00022729"/>
    </source>
</evidence>
<feature type="domain" description="SusD-like N-terminal" evidence="7">
    <location>
        <begin position="100"/>
        <end position="229"/>
    </location>
</feature>
<organism evidence="8 9">
    <name type="scientific">Cyclobacterium plantarum</name>
    <dbReference type="NCBI Taxonomy" id="2716263"/>
    <lineage>
        <taxon>Bacteria</taxon>
        <taxon>Pseudomonadati</taxon>
        <taxon>Bacteroidota</taxon>
        <taxon>Cytophagia</taxon>
        <taxon>Cytophagales</taxon>
        <taxon>Cyclobacteriaceae</taxon>
        <taxon>Cyclobacterium</taxon>
    </lineage>
</organism>
<dbReference type="Gene3D" id="1.25.40.390">
    <property type="match status" value="1"/>
</dbReference>
<keyword evidence="3" id="KW-0732">Signal</keyword>
<dbReference type="PROSITE" id="PS51257">
    <property type="entry name" value="PROKAR_LIPOPROTEIN"/>
    <property type="match status" value="1"/>
</dbReference>
<evidence type="ECO:0000256" key="2">
    <source>
        <dbReference type="ARBA" id="ARBA00006275"/>
    </source>
</evidence>
<evidence type="ECO:0000313" key="8">
    <source>
        <dbReference type="EMBL" id="NHE56568.1"/>
    </source>
</evidence>
<dbReference type="InterPro" id="IPR011990">
    <property type="entry name" value="TPR-like_helical_dom_sf"/>
</dbReference>
<dbReference type="Proteomes" id="UP000649799">
    <property type="component" value="Unassembled WGS sequence"/>
</dbReference>
<keyword evidence="4" id="KW-0472">Membrane</keyword>
<gene>
    <name evidence="8" type="ORF">G9Q97_07050</name>
</gene>
<dbReference type="Pfam" id="PF14322">
    <property type="entry name" value="SusD-like_3"/>
    <property type="match status" value="1"/>
</dbReference>
<dbReference type="RefSeq" id="WP_166144587.1">
    <property type="nucleotide sequence ID" value="NZ_JAANYN010000002.1"/>
</dbReference>
<accession>A0ABX0H850</accession>
<dbReference type="InterPro" id="IPR012944">
    <property type="entry name" value="SusD_RagB_dom"/>
</dbReference>
<evidence type="ECO:0000256" key="4">
    <source>
        <dbReference type="ARBA" id="ARBA00023136"/>
    </source>
</evidence>
<dbReference type="CDD" id="cd08977">
    <property type="entry name" value="SusD"/>
    <property type="match status" value="1"/>
</dbReference>
<keyword evidence="9" id="KW-1185">Reference proteome</keyword>
<feature type="domain" description="RagB/SusD" evidence="6">
    <location>
        <begin position="286"/>
        <end position="488"/>
    </location>
</feature>
<keyword evidence="5" id="KW-0998">Cell outer membrane</keyword>
<reference evidence="8 9" key="1">
    <citation type="submission" date="2020-03" db="EMBL/GenBank/DDBJ databases">
        <title>Cyclobacterium plantarum sp. nov., a marine bacterium isolated from a coastal-marine wetland.</title>
        <authorList>
            <person name="Sanchez-Porro C."/>
            <person name="Ventosa A."/>
            <person name="Amoozegar M."/>
        </authorList>
    </citation>
    <scope>NUCLEOTIDE SEQUENCE [LARGE SCALE GENOMIC DNA]</scope>
    <source>
        <strain evidence="8 9">GBPx2</strain>
    </source>
</reference>
<evidence type="ECO:0000313" key="9">
    <source>
        <dbReference type="Proteomes" id="UP000649799"/>
    </source>
</evidence>
<evidence type="ECO:0000259" key="7">
    <source>
        <dbReference type="Pfam" id="PF14322"/>
    </source>
</evidence>
<evidence type="ECO:0000256" key="1">
    <source>
        <dbReference type="ARBA" id="ARBA00004442"/>
    </source>
</evidence>